<name>A0A4Y2CDZ7_ARAVE</name>
<accession>A0A4Y2CDZ7</accession>
<dbReference type="AlphaFoldDB" id="A0A4Y2CDZ7"/>
<protein>
    <submittedName>
        <fullName evidence="2">Uncharacterized protein</fullName>
    </submittedName>
</protein>
<reference evidence="2 3" key="1">
    <citation type="journal article" date="2019" name="Sci. Rep.">
        <title>Orb-weaving spider Araneus ventricosus genome elucidates the spidroin gene catalogue.</title>
        <authorList>
            <person name="Kono N."/>
            <person name="Nakamura H."/>
            <person name="Ohtoshi R."/>
            <person name="Moran D.A.P."/>
            <person name="Shinohara A."/>
            <person name="Yoshida Y."/>
            <person name="Fujiwara M."/>
            <person name="Mori M."/>
            <person name="Tomita M."/>
            <person name="Arakawa K."/>
        </authorList>
    </citation>
    <scope>NUCLEOTIDE SEQUENCE [LARGE SCALE GENOMIC DNA]</scope>
</reference>
<proteinExistence type="predicted"/>
<dbReference type="EMBL" id="BGPR01000181">
    <property type="protein sequence ID" value="GBM02563.1"/>
    <property type="molecule type" value="Genomic_DNA"/>
</dbReference>
<keyword evidence="3" id="KW-1185">Reference proteome</keyword>
<evidence type="ECO:0000313" key="3">
    <source>
        <dbReference type="Proteomes" id="UP000499080"/>
    </source>
</evidence>
<dbReference type="Proteomes" id="UP000499080">
    <property type="component" value="Unassembled WGS sequence"/>
</dbReference>
<comment type="caution">
    <text evidence="2">The sequence shown here is derived from an EMBL/GenBank/DDBJ whole genome shotgun (WGS) entry which is preliminary data.</text>
</comment>
<gene>
    <name evidence="2" type="ORF">AVEN_178494_1</name>
</gene>
<organism evidence="2 3">
    <name type="scientific">Araneus ventricosus</name>
    <name type="common">Orbweaver spider</name>
    <name type="synonym">Epeira ventricosa</name>
    <dbReference type="NCBI Taxonomy" id="182803"/>
    <lineage>
        <taxon>Eukaryota</taxon>
        <taxon>Metazoa</taxon>
        <taxon>Ecdysozoa</taxon>
        <taxon>Arthropoda</taxon>
        <taxon>Chelicerata</taxon>
        <taxon>Arachnida</taxon>
        <taxon>Araneae</taxon>
        <taxon>Araneomorphae</taxon>
        <taxon>Entelegynae</taxon>
        <taxon>Araneoidea</taxon>
        <taxon>Araneidae</taxon>
        <taxon>Araneus</taxon>
    </lineage>
</organism>
<evidence type="ECO:0000313" key="2">
    <source>
        <dbReference type="EMBL" id="GBM02563.1"/>
    </source>
</evidence>
<feature type="region of interest" description="Disordered" evidence="1">
    <location>
        <begin position="1"/>
        <end position="44"/>
    </location>
</feature>
<evidence type="ECO:0000256" key="1">
    <source>
        <dbReference type="SAM" id="MobiDB-lite"/>
    </source>
</evidence>
<feature type="compositionally biased region" description="Pro residues" evidence="1">
    <location>
        <begin position="9"/>
        <end position="18"/>
    </location>
</feature>
<sequence length="162" mass="18272">MLQSALPPLRSPCSPPPARLTSTHTSPPHTRDFRVLDGASSTPRPDFSSITVTLTHFPPPQCSSRTRGDLSLASKNHTSFSWRYIRMESQPHWNSDFAVCLCQFSSGFHIVEWVWLQKMWSGTAVNIPLKLIFHECSTPQPIVNVETGQERRGVERMVGNRT</sequence>